<keyword evidence="1" id="KW-0812">Transmembrane</keyword>
<feature type="transmembrane region" description="Helical" evidence="1">
    <location>
        <begin position="12"/>
        <end position="40"/>
    </location>
</feature>
<keyword evidence="3" id="KW-1185">Reference proteome</keyword>
<proteinExistence type="predicted"/>
<organism evidence="2 3">
    <name type="scientific">Aquamicrobium defluvii</name>
    <dbReference type="NCBI Taxonomy" id="69279"/>
    <lineage>
        <taxon>Bacteria</taxon>
        <taxon>Pseudomonadati</taxon>
        <taxon>Pseudomonadota</taxon>
        <taxon>Alphaproteobacteria</taxon>
        <taxon>Hyphomicrobiales</taxon>
        <taxon>Phyllobacteriaceae</taxon>
        <taxon>Aquamicrobium</taxon>
    </lineage>
</organism>
<reference evidence="2 3" key="1">
    <citation type="submission" date="2019-03" db="EMBL/GenBank/DDBJ databases">
        <title>Genomic Encyclopedia of Type Strains, Phase IV (KMG-IV): sequencing the most valuable type-strain genomes for metagenomic binning, comparative biology and taxonomic classification.</title>
        <authorList>
            <person name="Goeker M."/>
        </authorList>
    </citation>
    <scope>NUCLEOTIDE SEQUENCE [LARGE SCALE GENOMIC DNA]</scope>
    <source>
        <strain evidence="2 3">DSM 11603</strain>
    </source>
</reference>
<dbReference type="AlphaFoldDB" id="A0A4V3DKG3"/>
<comment type="caution">
    <text evidence="2">The sequence shown here is derived from an EMBL/GenBank/DDBJ whole genome shotgun (WGS) entry which is preliminary data.</text>
</comment>
<protein>
    <submittedName>
        <fullName evidence="2">Uncharacterized protein</fullName>
    </submittedName>
</protein>
<evidence type="ECO:0000256" key="1">
    <source>
        <dbReference type="SAM" id="Phobius"/>
    </source>
</evidence>
<dbReference type="Proteomes" id="UP000294958">
    <property type="component" value="Unassembled WGS sequence"/>
</dbReference>
<gene>
    <name evidence="2" type="ORF">DES43_11590</name>
</gene>
<feature type="transmembrane region" description="Helical" evidence="1">
    <location>
        <begin position="60"/>
        <end position="82"/>
    </location>
</feature>
<sequence>MDGQSFGKAMAGVAMMAGFGIACALLIWFFATPALLIGGLHLVTRLASGEWYQAHDFWTLYSRILTVWLAIHMTIWLVIWWLDRRKEKKREAKHADFMRLRKLFYRDNEVCLDSYETLKRRAGEL</sequence>
<evidence type="ECO:0000313" key="3">
    <source>
        <dbReference type="Proteomes" id="UP000294958"/>
    </source>
</evidence>
<keyword evidence="1" id="KW-0472">Membrane</keyword>
<evidence type="ECO:0000313" key="2">
    <source>
        <dbReference type="EMBL" id="TDR34320.1"/>
    </source>
</evidence>
<keyword evidence="1" id="KW-1133">Transmembrane helix</keyword>
<accession>A0A4V3DKG3</accession>
<name>A0A4V3DKG3_9HYPH</name>
<dbReference type="EMBL" id="SNZF01000015">
    <property type="protein sequence ID" value="TDR34320.1"/>
    <property type="molecule type" value="Genomic_DNA"/>
</dbReference>